<protein>
    <submittedName>
        <fullName evidence="2">Uncharacterized protein</fullName>
    </submittedName>
</protein>
<name>A0A319CYR3_9EURO</name>
<feature type="compositionally biased region" description="Polar residues" evidence="1">
    <location>
        <begin position="23"/>
        <end position="35"/>
    </location>
</feature>
<evidence type="ECO:0000313" key="2">
    <source>
        <dbReference type="EMBL" id="PYH89889.1"/>
    </source>
</evidence>
<dbReference type="Proteomes" id="UP000247810">
    <property type="component" value="Unassembled WGS sequence"/>
</dbReference>
<evidence type="ECO:0000313" key="3">
    <source>
        <dbReference type="Proteomes" id="UP000247810"/>
    </source>
</evidence>
<sequence>MRCTLAVWHPLPSPKSPLPGQARHQTVGTGTGPALSSSIAVRGGGPNRSPILKDPDHPARWLPRTDIADGSAASPFRTQPPTRLAINIHGGATRFPPPHLGWDHCGPSTRGFGLIPTSWRASGGQLGLHGYCVTLPWLATTYKLSLPIRITPQEEIAWSQVARSNLDIRTDARSANHRCVPGAARG</sequence>
<evidence type="ECO:0000256" key="1">
    <source>
        <dbReference type="SAM" id="MobiDB-lite"/>
    </source>
</evidence>
<dbReference type="AlphaFoldDB" id="A0A319CYR3"/>
<proteinExistence type="predicted"/>
<gene>
    <name evidence="2" type="ORF">BO71DRAFT_402691</name>
</gene>
<dbReference type="VEuPathDB" id="FungiDB:BO71DRAFT_402691"/>
<feature type="region of interest" description="Disordered" evidence="1">
    <location>
        <begin position="9"/>
        <end position="35"/>
    </location>
</feature>
<organism evidence="2 3">
    <name type="scientific">Aspergillus ellipticus CBS 707.79</name>
    <dbReference type="NCBI Taxonomy" id="1448320"/>
    <lineage>
        <taxon>Eukaryota</taxon>
        <taxon>Fungi</taxon>
        <taxon>Dikarya</taxon>
        <taxon>Ascomycota</taxon>
        <taxon>Pezizomycotina</taxon>
        <taxon>Eurotiomycetes</taxon>
        <taxon>Eurotiomycetidae</taxon>
        <taxon>Eurotiales</taxon>
        <taxon>Aspergillaceae</taxon>
        <taxon>Aspergillus</taxon>
        <taxon>Aspergillus subgen. Circumdati</taxon>
    </lineage>
</organism>
<keyword evidence="3" id="KW-1185">Reference proteome</keyword>
<accession>A0A319CYR3</accession>
<reference evidence="2 3" key="1">
    <citation type="submission" date="2018-02" db="EMBL/GenBank/DDBJ databases">
        <title>The genomes of Aspergillus section Nigri reveals drivers in fungal speciation.</title>
        <authorList>
            <consortium name="DOE Joint Genome Institute"/>
            <person name="Vesth T.C."/>
            <person name="Nybo J."/>
            <person name="Theobald S."/>
            <person name="Brandl J."/>
            <person name="Frisvad J.C."/>
            <person name="Nielsen K.F."/>
            <person name="Lyhne E.K."/>
            <person name="Kogle M.E."/>
            <person name="Kuo A."/>
            <person name="Riley R."/>
            <person name="Clum A."/>
            <person name="Nolan M."/>
            <person name="Lipzen A."/>
            <person name="Salamov A."/>
            <person name="Henrissat B."/>
            <person name="Wiebenga A."/>
            <person name="De vries R.P."/>
            <person name="Grigoriev I.V."/>
            <person name="Mortensen U.H."/>
            <person name="Andersen M.R."/>
            <person name="Baker S.E."/>
        </authorList>
    </citation>
    <scope>NUCLEOTIDE SEQUENCE [LARGE SCALE GENOMIC DNA]</scope>
    <source>
        <strain evidence="2 3">CBS 707.79</strain>
    </source>
</reference>
<dbReference type="EMBL" id="KZ826007">
    <property type="protein sequence ID" value="PYH89889.1"/>
    <property type="molecule type" value="Genomic_DNA"/>
</dbReference>